<keyword evidence="1" id="KW-0472">Membrane</keyword>
<feature type="transmembrane region" description="Helical" evidence="1">
    <location>
        <begin position="85"/>
        <end position="106"/>
    </location>
</feature>
<dbReference type="RefSeq" id="WP_120691897.1">
    <property type="nucleotide sequence ID" value="NZ_RBNH01000004.1"/>
</dbReference>
<dbReference type="EMBL" id="RBNH01000004">
    <property type="protein sequence ID" value="RKO25316.1"/>
    <property type="molecule type" value="Genomic_DNA"/>
</dbReference>
<name>A0A3B0FFB7_PSEPS</name>
<accession>A0A3B0FFB7</accession>
<comment type="caution">
    <text evidence="2">The sequence shown here is derived from an EMBL/GenBank/DDBJ whole genome shotgun (WGS) entry which is preliminary data.</text>
</comment>
<evidence type="ECO:0000313" key="2">
    <source>
        <dbReference type="EMBL" id="RKO25316.1"/>
    </source>
</evidence>
<keyword evidence="1" id="KW-1133">Transmembrane helix</keyword>
<proteinExistence type="predicted"/>
<keyword evidence="1" id="KW-0812">Transmembrane</keyword>
<gene>
    <name evidence="2" type="ORF">D7Z96_05750</name>
</gene>
<feature type="transmembrane region" description="Helical" evidence="1">
    <location>
        <begin position="7"/>
        <end position="30"/>
    </location>
</feature>
<evidence type="ECO:0000313" key="3">
    <source>
        <dbReference type="Proteomes" id="UP000273159"/>
    </source>
</evidence>
<dbReference type="AlphaFoldDB" id="A0A3B0FFB7"/>
<feature type="transmembrane region" description="Helical" evidence="1">
    <location>
        <begin position="50"/>
        <end position="73"/>
    </location>
</feature>
<organism evidence="2 3">
    <name type="scientific">Pseudarthrobacter phenanthrenivorans</name>
    <name type="common">Arthrobacter phenanthrenivorans</name>
    <dbReference type="NCBI Taxonomy" id="361575"/>
    <lineage>
        <taxon>Bacteria</taxon>
        <taxon>Bacillati</taxon>
        <taxon>Actinomycetota</taxon>
        <taxon>Actinomycetes</taxon>
        <taxon>Micrococcales</taxon>
        <taxon>Micrococcaceae</taxon>
        <taxon>Pseudarthrobacter</taxon>
    </lineage>
</organism>
<reference evidence="2 3" key="1">
    <citation type="submission" date="2018-10" db="EMBL/GenBank/DDBJ databases">
        <title>Genome-guide identification and characterization of bacteria that degrade polycyclic aromatic hydrocarbons and resist hexavalent chromium simultaneously.</title>
        <authorList>
            <person name="Feng H."/>
        </authorList>
    </citation>
    <scope>NUCLEOTIDE SEQUENCE [LARGE SCALE GENOMIC DNA]</scope>
    <source>
        <strain evidence="2 3">J015</strain>
    </source>
</reference>
<dbReference type="Proteomes" id="UP000273159">
    <property type="component" value="Unassembled WGS sequence"/>
</dbReference>
<sequence length="240" mass="26325">MKPKARRYVAIILLILAWPLAVIIGVFVLFNAYGVAEQAYQQEGLYNSALLLSIWLSAALLFIALVLLGHVLLDSSEQNLRSRKSFKVAGGLAVAMAAALVLSLWLEDGYLGRQNDAVNGITNEFEAAVVQDHWEETYTHFVGESLYCWPISDTCLVATRWWETDVQFTPKTLQALVAEAGFDFPVEGLCLSRNPPNLSSEHAQCQASGIVGEYSVTISALNYDDKGPDKLAITVREADG</sequence>
<reference evidence="3" key="2">
    <citation type="submission" date="2018-10" db="EMBL/GenBank/DDBJ databases">
        <authorList>
            <person name="Wang Y."/>
            <person name="Wang J."/>
            <person name="Yang X."/>
            <person name="Wang Z."/>
            <person name="Huang Y."/>
        </authorList>
    </citation>
    <scope>NUCLEOTIDE SEQUENCE [LARGE SCALE GENOMIC DNA]</scope>
    <source>
        <strain evidence="3">J015</strain>
    </source>
</reference>
<evidence type="ECO:0000256" key="1">
    <source>
        <dbReference type="SAM" id="Phobius"/>
    </source>
</evidence>
<protein>
    <submittedName>
        <fullName evidence="2">Uncharacterized protein</fullName>
    </submittedName>
</protein>